<feature type="transmembrane region" description="Helical" evidence="2">
    <location>
        <begin position="167"/>
        <end position="186"/>
    </location>
</feature>
<keyword evidence="2" id="KW-0472">Membrane</keyword>
<sequence length="203" mass="21032">GAPRSVAAVLAPAAPDGGGGERTTAVEGATLSLQVSDGRDEIAAGEKARYTLTLRNDGDRKQPVIVSQRVSREAEFLDVGADGTAAGGVATWRVVVEPGTEIERTARVRLGEPGRRLWRVATTVCAQTEAGAPPVACATDANRVEGPAREAASAVSSPQRVLTVTSVFSGVLITLAAAVAAAILWIRLRPGARRGRPTGRPRH</sequence>
<proteinExistence type="predicted"/>
<evidence type="ECO:0008006" key="5">
    <source>
        <dbReference type="Google" id="ProtNLM"/>
    </source>
</evidence>
<evidence type="ECO:0000256" key="2">
    <source>
        <dbReference type="SAM" id="Phobius"/>
    </source>
</evidence>
<gene>
    <name evidence="3" type="ORF">ACFQZU_22130</name>
</gene>
<keyword evidence="4" id="KW-1185">Reference proteome</keyword>
<evidence type="ECO:0000256" key="1">
    <source>
        <dbReference type="SAM" id="MobiDB-lite"/>
    </source>
</evidence>
<organism evidence="3 4">
    <name type="scientific">Streptomonospora algeriensis</name>
    <dbReference type="NCBI Taxonomy" id="995084"/>
    <lineage>
        <taxon>Bacteria</taxon>
        <taxon>Bacillati</taxon>
        <taxon>Actinomycetota</taxon>
        <taxon>Actinomycetes</taxon>
        <taxon>Streptosporangiales</taxon>
        <taxon>Nocardiopsidaceae</taxon>
        <taxon>Streptomonospora</taxon>
    </lineage>
</organism>
<evidence type="ECO:0000313" key="4">
    <source>
        <dbReference type="Proteomes" id="UP001596956"/>
    </source>
</evidence>
<evidence type="ECO:0000313" key="3">
    <source>
        <dbReference type="EMBL" id="MFD0803994.1"/>
    </source>
</evidence>
<dbReference type="Proteomes" id="UP001596956">
    <property type="component" value="Unassembled WGS sequence"/>
</dbReference>
<name>A0ABW3BLX0_9ACTN</name>
<keyword evidence="2" id="KW-1133">Transmembrane helix</keyword>
<keyword evidence="2" id="KW-0812">Transmembrane</keyword>
<reference evidence="4" key="1">
    <citation type="journal article" date="2019" name="Int. J. Syst. Evol. Microbiol.">
        <title>The Global Catalogue of Microorganisms (GCM) 10K type strain sequencing project: providing services to taxonomists for standard genome sequencing and annotation.</title>
        <authorList>
            <consortium name="The Broad Institute Genomics Platform"/>
            <consortium name="The Broad Institute Genome Sequencing Center for Infectious Disease"/>
            <person name="Wu L."/>
            <person name="Ma J."/>
        </authorList>
    </citation>
    <scope>NUCLEOTIDE SEQUENCE [LARGE SCALE GENOMIC DNA]</scope>
    <source>
        <strain evidence="4">CCUG 63369</strain>
    </source>
</reference>
<feature type="region of interest" description="Disordered" evidence="1">
    <location>
        <begin position="1"/>
        <end position="24"/>
    </location>
</feature>
<comment type="caution">
    <text evidence="3">The sequence shown here is derived from an EMBL/GenBank/DDBJ whole genome shotgun (WGS) entry which is preliminary data.</text>
</comment>
<dbReference type="EMBL" id="JBHTHR010001269">
    <property type="protein sequence ID" value="MFD0803994.1"/>
    <property type="molecule type" value="Genomic_DNA"/>
</dbReference>
<protein>
    <recommendedName>
        <fullName evidence="5">DUF11 domain-containing protein</fullName>
    </recommendedName>
</protein>
<accession>A0ABW3BLX0</accession>
<feature type="non-terminal residue" evidence="3">
    <location>
        <position position="1"/>
    </location>
</feature>